<dbReference type="SUPFAM" id="SSF46689">
    <property type="entry name" value="Homeodomain-like"/>
    <property type="match status" value="1"/>
</dbReference>
<reference evidence="7" key="1">
    <citation type="journal article" date="2019" name="Int. J. Syst. Evol. Microbiol.">
        <title>The Global Catalogue of Microorganisms (GCM) 10K type strain sequencing project: providing services to taxonomists for standard genome sequencing and annotation.</title>
        <authorList>
            <consortium name="The Broad Institute Genomics Platform"/>
            <consortium name="The Broad Institute Genome Sequencing Center for Infectious Disease"/>
            <person name="Wu L."/>
            <person name="Ma J."/>
        </authorList>
    </citation>
    <scope>NUCLEOTIDE SEQUENCE [LARGE SCALE GENOMIC DNA]</scope>
    <source>
        <strain evidence="7">CCUG 63563</strain>
    </source>
</reference>
<organism evidence="6 7">
    <name type="scientific">Savagea faecisuis</name>
    <dbReference type="NCBI Taxonomy" id="1274803"/>
    <lineage>
        <taxon>Bacteria</taxon>
        <taxon>Bacillati</taxon>
        <taxon>Bacillota</taxon>
        <taxon>Bacilli</taxon>
        <taxon>Bacillales</taxon>
        <taxon>Caryophanaceae</taxon>
        <taxon>Savagea</taxon>
    </lineage>
</organism>
<protein>
    <submittedName>
        <fullName evidence="6">TetR/AcrR family transcriptional regulator</fullName>
    </submittedName>
</protein>
<keyword evidence="7" id="KW-1185">Reference proteome</keyword>
<sequence>MNKREQQKQERRNTIIEVAKAMILEKGIQELQLQDVADAAGIGIATFYRSFPNKELLIIAVNNQIVEQMLADIEHRIKGAVNAYEEIERVLGYYVDIVEEPEQQFVRFVRSIEAYRPMEVESEEYQHYVSIRKRFSELLLAIATRGQQDGSIRSGVDLSFYLFTIVQNISHFASESKLTKHDPSLPLDLNSSQQVILLKDVFMAHLRANN</sequence>
<gene>
    <name evidence="6" type="ORF">ACFQ0V_04470</name>
</gene>
<dbReference type="Pfam" id="PF00440">
    <property type="entry name" value="TetR_N"/>
    <property type="match status" value="1"/>
</dbReference>
<keyword evidence="2 4" id="KW-0238">DNA-binding</keyword>
<proteinExistence type="predicted"/>
<dbReference type="Proteomes" id="UP001596976">
    <property type="component" value="Unassembled WGS sequence"/>
</dbReference>
<dbReference type="InterPro" id="IPR036271">
    <property type="entry name" value="Tet_transcr_reg_TetR-rel_C_sf"/>
</dbReference>
<evidence type="ECO:0000313" key="6">
    <source>
        <dbReference type="EMBL" id="MFD0943020.1"/>
    </source>
</evidence>
<dbReference type="InterPro" id="IPR050109">
    <property type="entry name" value="HTH-type_TetR-like_transc_reg"/>
</dbReference>
<dbReference type="EMBL" id="JBHTJF010000021">
    <property type="protein sequence ID" value="MFD0943020.1"/>
    <property type="molecule type" value="Genomic_DNA"/>
</dbReference>
<comment type="caution">
    <text evidence="6">The sequence shown here is derived from an EMBL/GenBank/DDBJ whole genome shotgun (WGS) entry which is preliminary data.</text>
</comment>
<evidence type="ECO:0000256" key="3">
    <source>
        <dbReference type="ARBA" id="ARBA00023163"/>
    </source>
</evidence>
<name>A0ABW3GYK1_9BACL</name>
<accession>A0ABW3GYK1</accession>
<dbReference type="PROSITE" id="PS50977">
    <property type="entry name" value="HTH_TETR_2"/>
    <property type="match status" value="1"/>
</dbReference>
<dbReference type="Gene3D" id="1.10.357.10">
    <property type="entry name" value="Tetracycline Repressor, domain 2"/>
    <property type="match status" value="1"/>
</dbReference>
<dbReference type="PRINTS" id="PR00455">
    <property type="entry name" value="HTHTETR"/>
</dbReference>
<keyword evidence="1" id="KW-0805">Transcription regulation</keyword>
<keyword evidence="3" id="KW-0804">Transcription</keyword>
<dbReference type="PANTHER" id="PTHR30055:SF234">
    <property type="entry name" value="HTH-TYPE TRANSCRIPTIONAL REGULATOR BETI"/>
    <property type="match status" value="1"/>
</dbReference>
<evidence type="ECO:0000256" key="2">
    <source>
        <dbReference type="ARBA" id="ARBA00023125"/>
    </source>
</evidence>
<dbReference type="SUPFAM" id="SSF48498">
    <property type="entry name" value="Tetracyclin repressor-like, C-terminal domain"/>
    <property type="match status" value="1"/>
</dbReference>
<evidence type="ECO:0000256" key="1">
    <source>
        <dbReference type="ARBA" id="ARBA00023015"/>
    </source>
</evidence>
<evidence type="ECO:0000259" key="5">
    <source>
        <dbReference type="PROSITE" id="PS50977"/>
    </source>
</evidence>
<evidence type="ECO:0000313" key="7">
    <source>
        <dbReference type="Proteomes" id="UP001596976"/>
    </source>
</evidence>
<feature type="domain" description="HTH tetR-type" evidence="5">
    <location>
        <begin position="9"/>
        <end position="69"/>
    </location>
</feature>
<dbReference type="InterPro" id="IPR009057">
    <property type="entry name" value="Homeodomain-like_sf"/>
</dbReference>
<dbReference type="RefSeq" id="WP_381010212.1">
    <property type="nucleotide sequence ID" value="NZ_JBHTJF010000021.1"/>
</dbReference>
<feature type="DNA-binding region" description="H-T-H motif" evidence="4">
    <location>
        <begin position="32"/>
        <end position="51"/>
    </location>
</feature>
<dbReference type="InterPro" id="IPR001647">
    <property type="entry name" value="HTH_TetR"/>
</dbReference>
<evidence type="ECO:0000256" key="4">
    <source>
        <dbReference type="PROSITE-ProRule" id="PRU00335"/>
    </source>
</evidence>
<dbReference type="PANTHER" id="PTHR30055">
    <property type="entry name" value="HTH-TYPE TRANSCRIPTIONAL REGULATOR RUTR"/>
    <property type="match status" value="1"/>
</dbReference>